<sequence>MRVLINFNILFILHKSTKFFTNYKKQKLIYITKQSLEKNEILISIKQYYYAINLDNNYLKVLIKDQHFQLKAYGRMLSSLRVLIKSFPELTLEHFKSKQNYPFTQTTNNRRRQFVRSHF</sequence>
<dbReference type="Proteomes" id="UP000683925">
    <property type="component" value="Unassembled WGS sequence"/>
</dbReference>
<evidence type="ECO:0000313" key="1">
    <source>
        <dbReference type="EMBL" id="CAD8169036.1"/>
    </source>
</evidence>
<organism evidence="1 2">
    <name type="scientific">Paramecium octaurelia</name>
    <dbReference type="NCBI Taxonomy" id="43137"/>
    <lineage>
        <taxon>Eukaryota</taxon>
        <taxon>Sar</taxon>
        <taxon>Alveolata</taxon>
        <taxon>Ciliophora</taxon>
        <taxon>Intramacronucleata</taxon>
        <taxon>Oligohymenophorea</taxon>
        <taxon>Peniculida</taxon>
        <taxon>Parameciidae</taxon>
        <taxon>Paramecium</taxon>
    </lineage>
</organism>
<protein>
    <submittedName>
        <fullName evidence="1">Uncharacterized protein</fullName>
    </submittedName>
</protein>
<gene>
    <name evidence="1" type="ORF">POCTA_138.1.T0530003</name>
</gene>
<comment type="caution">
    <text evidence="1">The sequence shown here is derived from an EMBL/GenBank/DDBJ whole genome shotgun (WGS) entry which is preliminary data.</text>
</comment>
<proteinExistence type="predicted"/>
<name>A0A8S1V2Q2_PAROT</name>
<evidence type="ECO:0000313" key="2">
    <source>
        <dbReference type="Proteomes" id="UP000683925"/>
    </source>
</evidence>
<dbReference type="AlphaFoldDB" id="A0A8S1V2Q2"/>
<accession>A0A8S1V2Q2</accession>
<reference evidence="1" key="1">
    <citation type="submission" date="2021-01" db="EMBL/GenBank/DDBJ databases">
        <authorList>
            <consortium name="Genoscope - CEA"/>
            <person name="William W."/>
        </authorList>
    </citation>
    <scope>NUCLEOTIDE SEQUENCE</scope>
</reference>
<keyword evidence="2" id="KW-1185">Reference proteome</keyword>
<dbReference type="EMBL" id="CAJJDP010000053">
    <property type="protein sequence ID" value="CAD8169036.1"/>
    <property type="molecule type" value="Genomic_DNA"/>
</dbReference>